<gene>
    <name evidence="1" type="ORF">KUCA_T00004790001</name>
</gene>
<dbReference type="HOGENOM" id="CLU_160156_0_0_1"/>
<organism evidence="1 2">
    <name type="scientific">Kuraishia capsulata CBS 1993</name>
    <dbReference type="NCBI Taxonomy" id="1382522"/>
    <lineage>
        <taxon>Eukaryota</taxon>
        <taxon>Fungi</taxon>
        <taxon>Dikarya</taxon>
        <taxon>Ascomycota</taxon>
        <taxon>Saccharomycotina</taxon>
        <taxon>Pichiomycetes</taxon>
        <taxon>Pichiales</taxon>
        <taxon>Pichiaceae</taxon>
        <taxon>Kuraishia</taxon>
    </lineage>
</organism>
<dbReference type="RefSeq" id="XP_022460795.1">
    <property type="nucleotide sequence ID" value="XM_022605911.1"/>
</dbReference>
<dbReference type="Proteomes" id="UP000019384">
    <property type="component" value="Unassembled WGS sequence"/>
</dbReference>
<proteinExistence type="predicted"/>
<reference evidence="1" key="1">
    <citation type="submission" date="2013-12" db="EMBL/GenBank/DDBJ databases">
        <authorList>
            <person name="Genoscope - CEA"/>
        </authorList>
    </citation>
    <scope>NUCLEOTIDE SEQUENCE</scope>
    <source>
        <strain evidence="1">CBS 1993</strain>
    </source>
</reference>
<sequence>MAPPVPVYSKEEVETMFSGVLVDSPAKPRKDCDLYSITQNQCTFNGTEVICLPFKRLFQRCLIGAISEKSKSTRDRKVEIESWPTDKADGRYINIEVTTAKDNDYLSSQGQAAVKGDILKRFMAADEVLRLKFEKEYGDGSG</sequence>
<evidence type="ECO:0000313" key="1">
    <source>
        <dbReference type="EMBL" id="CDK28805.1"/>
    </source>
</evidence>
<name>W6MXF6_9ASCO</name>
<keyword evidence="2" id="KW-1185">Reference proteome</keyword>
<protein>
    <submittedName>
        <fullName evidence="1">Uncharacterized protein</fullName>
    </submittedName>
</protein>
<evidence type="ECO:0000313" key="2">
    <source>
        <dbReference type="Proteomes" id="UP000019384"/>
    </source>
</evidence>
<dbReference type="GeneID" id="34522183"/>
<dbReference type="EMBL" id="HG793130">
    <property type="protein sequence ID" value="CDK28805.1"/>
    <property type="molecule type" value="Genomic_DNA"/>
</dbReference>
<dbReference type="GO" id="GO:0042720">
    <property type="term" value="C:mitochondrial inner membrane peptidase complex"/>
    <property type="evidence" value="ECO:0007669"/>
    <property type="project" value="InterPro"/>
</dbReference>
<dbReference type="Pfam" id="PF11093">
    <property type="entry name" value="Mitochondr_Som1"/>
    <property type="match status" value="1"/>
</dbReference>
<dbReference type="AlphaFoldDB" id="W6MXF6"/>
<dbReference type="OrthoDB" id="3983163at2759"/>
<accession>W6MXF6</accession>
<reference evidence="1" key="2">
    <citation type="submission" date="2014-02" db="EMBL/GenBank/DDBJ databases">
        <title>Complete DNA sequence of /Kuraishia capsulata/ illustrates novel genomic features among budding yeasts (/Saccharomycotina/).</title>
        <authorList>
            <person name="Morales L."/>
            <person name="Noel B."/>
            <person name="Porcel B."/>
            <person name="Marcet-Houben M."/>
            <person name="Hullo M-F."/>
            <person name="Sacerdot C."/>
            <person name="Tekaia F."/>
            <person name="Leh-Louis V."/>
            <person name="Despons L."/>
            <person name="Khanna V."/>
            <person name="Aury J-M."/>
            <person name="Barbe V."/>
            <person name="Couloux A."/>
            <person name="Labadie K."/>
            <person name="Pelletier E."/>
            <person name="Souciet J-L."/>
            <person name="Boekhout T."/>
            <person name="Gabaldon T."/>
            <person name="Wincker P."/>
            <person name="Dujon B."/>
        </authorList>
    </citation>
    <scope>NUCLEOTIDE SEQUENCE</scope>
    <source>
        <strain evidence="1">CBS 1993</strain>
    </source>
</reference>
<dbReference type="InterPro" id="IPR024645">
    <property type="entry name" value="Mitochondr_Som1"/>
</dbReference>